<proteinExistence type="predicted"/>
<evidence type="ECO:0000313" key="2">
    <source>
        <dbReference type="Proteomes" id="UP001151478"/>
    </source>
</evidence>
<keyword evidence="2" id="KW-1185">Reference proteome</keyword>
<dbReference type="RefSeq" id="WP_265726358.1">
    <property type="nucleotide sequence ID" value="NZ_JAOSLC020000002.1"/>
</dbReference>
<evidence type="ECO:0000313" key="1">
    <source>
        <dbReference type="EMBL" id="MDD7913542.1"/>
    </source>
</evidence>
<sequence length="231" mass="27806">MINYNFLANKYNQIPIEKRIIKLRDLNRLESLYKKLSKEEKIKAEPFPECYLPSKKALKQKPKFNKNWFITIDGQKYYYTFDKDERVARYYKNGKLANLDIVKEYKKKHKIFENLKGKGIHYVFKSENHKKEIDREFSDLGGMYFRMPRVDKNKVPYPENPVKPYVRLRKGDKIWYKKRNELTEEDKLLLPPPPPVPNATKEQIIEARKAYNEWKKRMGNNLPPPPPPRKN</sequence>
<gene>
    <name evidence="1" type="ORF">N5A56_003520</name>
</gene>
<organism evidence="1 2">
    <name type="scientific">Polaribacter ponticola</name>
    <dbReference type="NCBI Taxonomy" id="2978475"/>
    <lineage>
        <taxon>Bacteria</taxon>
        <taxon>Pseudomonadati</taxon>
        <taxon>Bacteroidota</taxon>
        <taxon>Flavobacteriia</taxon>
        <taxon>Flavobacteriales</taxon>
        <taxon>Flavobacteriaceae</taxon>
    </lineage>
</organism>
<reference evidence="1" key="1">
    <citation type="submission" date="2023-02" db="EMBL/GenBank/DDBJ databases">
        <title>Polaribacter ponticola sp. nov., isolated from seawater.</title>
        <authorList>
            <person name="Baek J.H."/>
            <person name="Kim J.M."/>
            <person name="Choi D.G."/>
            <person name="Jeon C.O."/>
        </authorList>
    </citation>
    <scope>NUCLEOTIDE SEQUENCE</scope>
    <source>
        <strain evidence="1">MSW5</strain>
    </source>
</reference>
<dbReference type="EMBL" id="JAOSLC020000002">
    <property type="protein sequence ID" value="MDD7913542.1"/>
    <property type="molecule type" value="Genomic_DNA"/>
</dbReference>
<name>A0ABT5S611_9FLAO</name>
<dbReference type="Proteomes" id="UP001151478">
    <property type="component" value="Unassembled WGS sequence"/>
</dbReference>
<accession>A0ABT5S611</accession>
<comment type="caution">
    <text evidence="1">The sequence shown here is derived from an EMBL/GenBank/DDBJ whole genome shotgun (WGS) entry which is preliminary data.</text>
</comment>
<protein>
    <submittedName>
        <fullName evidence="1">Uncharacterized protein</fullName>
    </submittedName>
</protein>